<evidence type="ECO:0000313" key="1">
    <source>
        <dbReference type="EMBL" id="EKC33631.1"/>
    </source>
</evidence>
<dbReference type="InParanoid" id="K1RHK6"/>
<proteinExistence type="predicted"/>
<sequence length="81" mass="8840">MPKSEGDITLQGFPVTEGHIFRCCTCFSFEYHCVNIAWINEPIEVSAPKASCPLANETAEIVSSCPQTHEELGKAAAKKNL</sequence>
<accession>K1RHK6</accession>
<gene>
    <name evidence="1" type="ORF">CGI_10009503</name>
</gene>
<reference evidence="1" key="1">
    <citation type="journal article" date="2012" name="Nature">
        <title>The oyster genome reveals stress adaptation and complexity of shell formation.</title>
        <authorList>
            <person name="Zhang G."/>
            <person name="Fang X."/>
            <person name="Guo X."/>
            <person name="Li L."/>
            <person name="Luo R."/>
            <person name="Xu F."/>
            <person name="Yang P."/>
            <person name="Zhang L."/>
            <person name="Wang X."/>
            <person name="Qi H."/>
            <person name="Xiong Z."/>
            <person name="Que H."/>
            <person name="Xie Y."/>
            <person name="Holland P.W."/>
            <person name="Paps J."/>
            <person name="Zhu Y."/>
            <person name="Wu F."/>
            <person name="Chen Y."/>
            <person name="Wang J."/>
            <person name="Peng C."/>
            <person name="Meng J."/>
            <person name="Yang L."/>
            <person name="Liu J."/>
            <person name="Wen B."/>
            <person name="Zhang N."/>
            <person name="Huang Z."/>
            <person name="Zhu Q."/>
            <person name="Feng Y."/>
            <person name="Mount A."/>
            <person name="Hedgecock D."/>
            <person name="Xu Z."/>
            <person name="Liu Y."/>
            <person name="Domazet-Loso T."/>
            <person name="Du Y."/>
            <person name="Sun X."/>
            <person name="Zhang S."/>
            <person name="Liu B."/>
            <person name="Cheng P."/>
            <person name="Jiang X."/>
            <person name="Li J."/>
            <person name="Fan D."/>
            <person name="Wang W."/>
            <person name="Fu W."/>
            <person name="Wang T."/>
            <person name="Wang B."/>
            <person name="Zhang J."/>
            <person name="Peng Z."/>
            <person name="Li Y."/>
            <person name="Li N."/>
            <person name="Wang J."/>
            <person name="Chen M."/>
            <person name="He Y."/>
            <person name="Tan F."/>
            <person name="Song X."/>
            <person name="Zheng Q."/>
            <person name="Huang R."/>
            <person name="Yang H."/>
            <person name="Du X."/>
            <person name="Chen L."/>
            <person name="Yang M."/>
            <person name="Gaffney P.M."/>
            <person name="Wang S."/>
            <person name="Luo L."/>
            <person name="She Z."/>
            <person name="Ming Y."/>
            <person name="Huang W."/>
            <person name="Zhang S."/>
            <person name="Huang B."/>
            <person name="Zhang Y."/>
            <person name="Qu T."/>
            <person name="Ni P."/>
            <person name="Miao G."/>
            <person name="Wang J."/>
            <person name="Wang Q."/>
            <person name="Steinberg C.E."/>
            <person name="Wang H."/>
            <person name="Li N."/>
            <person name="Qian L."/>
            <person name="Zhang G."/>
            <person name="Li Y."/>
            <person name="Yang H."/>
            <person name="Liu X."/>
            <person name="Wang J."/>
            <person name="Yin Y."/>
            <person name="Wang J."/>
        </authorList>
    </citation>
    <scope>NUCLEOTIDE SEQUENCE [LARGE SCALE GENOMIC DNA]</scope>
    <source>
        <strain evidence="1">05x7-T-G4-1.051#20</strain>
    </source>
</reference>
<name>K1RHK6_MAGGI</name>
<organism evidence="1">
    <name type="scientific">Magallana gigas</name>
    <name type="common">Pacific oyster</name>
    <name type="synonym">Crassostrea gigas</name>
    <dbReference type="NCBI Taxonomy" id="29159"/>
    <lineage>
        <taxon>Eukaryota</taxon>
        <taxon>Metazoa</taxon>
        <taxon>Spiralia</taxon>
        <taxon>Lophotrochozoa</taxon>
        <taxon>Mollusca</taxon>
        <taxon>Bivalvia</taxon>
        <taxon>Autobranchia</taxon>
        <taxon>Pteriomorphia</taxon>
        <taxon>Ostreida</taxon>
        <taxon>Ostreoidea</taxon>
        <taxon>Ostreidae</taxon>
        <taxon>Magallana</taxon>
    </lineage>
</organism>
<dbReference type="HOGENOM" id="CLU_2576175_0_0_1"/>
<dbReference type="AlphaFoldDB" id="K1RHK6"/>
<dbReference type="EMBL" id="JH816135">
    <property type="protein sequence ID" value="EKC33631.1"/>
    <property type="molecule type" value="Genomic_DNA"/>
</dbReference>
<protein>
    <submittedName>
        <fullName evidence="1">Uncharacterized protein</fullName>
    </submittedName>
</protein>